<dbReference type="SMART" id="SM00448">
    <property type="entry name" value="REC"/>
    <property type="match status" value="1"/>
</dbReference>
<dbReference type="PROSITE" id="PS50110">
    <property type="entry name" value="RESPONSE_REGULATORY"/>
    <property type="match status" value="1"/>
</dbReference>
<dbReference type="Pfam" id="PF00072">
    <property type="entry name" value="Response_reg"/>
    <property type="match status" value="1"/>
</dbReference>
<dbReference type="InterPro" id="IPR001789">
    <property type="entry name" value="Sig_transdc_resp-reg_receiver"/>
</dbReference>
<accession>A0A433V1N0</accession>
<reference evidence="5 6" key="1">
    <citation type="journal article" date="2019" name="Genome Biol. Evol.">
        <title>Day and night: Metabolic profiles and evolutionary relationships of six axenic non-marine cyanobacteria.</title>
        <authorList>
            <person name="Will S.E."/>
            <person name="Henke P."/>
            <person name="Boedeker C."/>
            <person name="Huang S."/>
            <person name="Brinkmann H."/>
            <person name="Rohde M."/>
            <person name="Jarek M."/>
            <person name="Friedl T."/>
            <person name="Seufert S."/>
            <person name="Schumacher M."/>
            <person name="Overmann J."/>
            <person name="Neumann-Schaal M."/>
            <person name="Petersen J."/>
        </authorList>
    </citation>
    <scope>NUCLEOTIDE SEQUENCE [LARGE SCALE GENOMIC DNA]</scope>
    <source>
        <strain evidence="5 6">SAG 1403-4b</strain>
    </source>
</reference>
<dbReference type="Gene3D" id="3.40.50.2300">
    <property type="match status" value="1"/>
</dbReference>
<gene>
    <name evidence="5" type="ORF">DSM107003_05730</name>
</gene>
<dbReference type="Proteomes" id="UP000276103">
    <property type="component" value="Unassembled WGS sequence"/>
</dbReference>
<comment type="caution">
    <text evidence="5">The sequence shown here is derived from an EMBL/GenBank/DDBJ whole genome shotgun (WGS) entry which is preliminary data.</text>
</comment>
<dbReference type="PANTHER" id="PTHR44591">
    <property type="entry name" value="STRESS RESPONSE REGULATOR PROTEIN 1"/>
    <property type="match status" value="1"/>
</dbReference>
<evidence type="ECO:0000259" key="4">
    <source>
        <dbReference type="PROSITE" id="PS50110"/>
    </source>
</evidence>
<organism evidence="5 6">
    <name type="scientific">Trichormus variabilis SAG 1403-4b</name>
    <dbReference type="NCBI Taxonomy" id="447716"/>
    <lineage>
        <taxon>Bacteria</taxon>
        <taxon>Bacillati</taxon>
        <taxon>Cyanobacteriota</taxon>
        <taxon>Cyanophyceae</taxon>
        <taxon>Nostocales</taxon>
        <taxon>Nostocaceae</taxon>
        <taxon>Trichormus</taxon>
    </lineage>
</organism>
<sequence>MQATLDVRRLPTSPVSKQQALPMSEDTIESTPLLAASTPKNSRETQPISHLGITNKLPKVVLVIDDAISVRQTISLTLQKCGYQVIQSQNGVEALDQLHLHPEIEVIISDLEMPRMNGFELLSNIRQNPDLAKKPVVILTSRSSEKHRQLAQELGATAYLTKPYLENEFISTVNHLANRGMEDLNQVTMTVAR</sequence>
<evidence type="ECO:0000256" key="2">
    <source>
        <dbReference type="PROSITE-ProRule" id="PRU00169"/>
    </source>
</evidence>
<dbReference type="InterPro" id="IPR011006">
    <property type="entry name" value="CheY-like_superfamily"/>
</dbReference>
<name>A0A433V1N0_ANAVA</name>
<feature type="domain" description="Response regulatory" evidence="4">
    <location>
        <begin position="60"/>
        <end position="177"/>
    </location>
</feature>
<evidence type="ECO:0000256" key="1">
    <source>
        <dbReference type="ARBA" id="ARBA00022553"/>
    </source>
</evidence>
<dbReference type="AlphaFoldDB" id="A0A433V1N0"/>
<evidence type="ECO:0000256" key="3">
    <source>
        <dbReference type="SAM" id="MobiDB-lite"/>
    </source>
</evidence>
<dbReference type="SUPFAM" id="SSF52172">
    <property type="entry name" value="CheY-like"/>
    <property type="match status" value="1"/>
</dbReference>
<dbReference type="GO" id="GO:0000160">
    <property type="term" value="P:phosphorelay signal transduction system"/>
    <property type="evidence" value="ECO:0007669"/>
    <property type="project" value="InterPro"/>
</dbReference>
<protein>
    <recommendedName>
        <fullName evidence="4">Response regulatory domain-containing protein</fullName>
    </recommendedName>
</protein>
<feature type="region of interest" description="Disordered" evidence="3">
    <location>
        <begin position="1"/>
        <end position="29"/>
    </location>
</feature>
<keyword evidence="6" id="KW-1185">Reference proteome</keyword>
<dbReference type="PANTHER" id="PTHR44591:SF25">
    <property type="entry name" value="CHEMOTAXIS TWO-COMPONENT RESPONSE REGULATOR"/>
    <property type="match status" value="1"/>
</dbReference>
<evidence type="ECO:0000313" key="5">
    <source>
        <dbReference type="EMBL" id="RUS99989.1"/>
    </source>
</evidence>
<dbReference type="EMBL" id="RSCM01000001">
    <property type="protein sequence ID" value="RUS99989.1"/>
    <property type="molecule type" value="Genomic_DNA"/>
</dbReference>
<proteinExistence type="predicted"/>
<dbReference type="InterPro" id="IPR050595">
    <property type="entry name" value="Bact_response_regulator"/>
</dbReference>
<feature type="modified residue" description="4-aspartylphosphate" evidence="2">
    <location>
        <position position="110"/>
    </location>
</feature>
<evidence type="ECO:0000313" key="6">
    <source>
        <dbReference type="Proteomes" id="UP000276103"/>
    </source>
</evidence>
<keyword evidence="1 2" id="KW-0597">Phosphoprotein</keyword>